<dbReference type="InterPro" id="IPR049771">
    <property type="entry name" value="OTU2-like_OTU"/>
</dbReference>
<accession>A0A060THK7</accession>
<dbReference type="SUPFAM" id="SSF54001">
    <property type="entry name" value="Cysteine proteinases"/>
    <property type="match status" value="1"/>
</dbReference>
<dbReference type="InterPro" id="IPR003323">
    <property type="entry name" value="OTU_dom"/>
</dbReference>
<evidence type="ECO:0000313" key="3">
    <source>
        <dbReference type="EMBL" id="CDP38312.1"/>
    </source>
</evidence>
<dbReference type="GO" id="GO:0016579">
    <property type="term" value="P:protein deubiquitination"/>
    <property type="evidence" value="ECO:0007669"/>
    <property type="project" value="TreeGrafter"/>
</dbReference>
<name>A0A060THK7_BLAAD</name>
<dbReference type="PhylomeDB" id="A0A060THK7"/>
<dbReference type="EMBL" id="HG937694">
    <property type="protein sequence ID" value="CDP38312.1"/>
    <property type="molecule type" value="Genomic_DNA"/>
</dbReference>
<dbReference type="CDD" id="cd22762">
    <property type="entry name" value="OTU_fungi_OTU2-like"/>
    <property type="match status" value="1"/>
</dbReference>
<proteinExistence type="predicted"/>
<feature type="region of interest" description="Disordered" evidence="1">
    <location>
        <begin position="48"/>
        <end position="147"/>
    </location>
</feature>
<feature type="compositionally biased region" description="Acidic residues" evidence="1">
    <location>
        <begin position="76"/>
        <end position="86"/>
    </location>
</feature>
<dbReference type="InterPro" id="IPR038765">
    <property type="entry name" value="Papain-like_cys_pep_sf"/>
</dbReference>
<dbReference type="AlphaFoldDB" id="A0A060THK7"/>
<feature type="compositionally biased region" description="Basic and acidic residues" evidence="1">
    <location>
        <begin position="48"/>
        <end position="75"/>
    </location>
</feature>
<dbReference type="PANTHER" id="PTHR12419">
    <property type="entry name" value="OTU DOMAIN CONTAINING PROTEIN"/>
    <property type="match status" value="1"/>
</dbReference>
<dbReference type="Gene3D" id="3.90.70.80">
    <property type="match status" value="1"/>
</dbReference>
<evidence type="ECO:0000256" key="1">
    <source>
        <dbReference type="SAM" id="MobiDB-lite"/>
    </source>
</evidence>
<sequence length="315" mass="35874">MEEVLARHRKEVKELTATVTGLKKQAKADKKKKKEITKQIEDLETELKRRHEAELSQFNEEKGTDGSEDGKRANDENDSDEDDEELTAEKLLAQLELDQKQKEEEEAAQKVAAAAAKAANQQNQAQKGPKRNRRKEKLAKRQQEMDRLAEEAATEAAGQTDYRKIEMENMDAVCKLRGLVQHEITPDGHCLFASIADQLERRHGITRSVQELRSDAAGYIRSHPDTFQPFLFDENTMSMREIEPYCNEIETTALWGGDMEILALAMVYNCCISVMMSGRPDHKVNEDGTKPELKLAYYKHSYGLGEHYNSLRDST</sequence>
<dbReference type="PROSITE" id="PS50802">
    <property type="entry name" value="OTU"/>
    <property type="match status" value="1"/>
</dbReference>
<feature type="domain" description="OTU" evidence="2">
    <location>
        <begin position="179"/>
        <end position="314"/>
    </location>
</feature>
<organism evidence="3">
    <name type="scientific">Blastobotrys adeninivorans</name>
    <name type="common">Yeast</name>
    <name type="synonym">Arxula adeninivorans</name>
    <dbReference type="NCBI Taxonomy" id="409370"/>
    <lineage>
        <taxon>Eukaryota</taxon>
        <taxon>Fungi</taxon>
        <taxon>Dikarya</taxon>
        <taxon>Ascomycota</taxon>
        <taxon>Saccharomycotina</taxon>
        <taxon>Dipodascomycetes</taxon>
        <taxon>Dipodascales</taxon>
        <taxon>Trichomonascaceae</taxon>
        <taxon>Blastobotrys</taxon>
    </lineage>
</organism>
<dbReference type="InterPro" id="IPR050704">
    <property type="entry name" value="Peptidase_C85-like"/>
</dbReference>
<gene>
    <name evidence="3" type="ORF">GNLVRS02_ARAD1D31856g</name>
</gene>
<dbReference type="PANTHER" id="PTHR12419:SF10">
    <property type="entry name" value="DEUBIQUITINASE OTUD6B"/>
    <property type="match status" value="1"/>
</dbReference>
<feature type="compositionally biased region" description="Low complexity" evidence="1">
    <location>
        <begin position="109"/>
        <end position="127"/>
    </location>
</feature>
<reference evidence="3" key="2">
    <citation type="submission" date="2014-06" db="EMBL/GenBank/DDBJ databases">
        <title>The complete genome of Blastobotrys (Arxula) adeninivorans LS3 - a yeast of biotechnological interest.</title>
        <authorList>
            <person name="Kunze G."/>
            <person name="Gaillardin C."/>
            <person name="Czernicka M."/>
            <person name="Durrens P."/>
            <person name="Martin T."/>
            <person name="Boer E."/>
            <person name="Gabaldon T."/>
            <person name="Cruz J."/>
            <person name="Talla E."/>
            <person name="Marck C."/>
            <person name="Goffeau A."/>
            <person name="Barbe V."/>
            <person name="Baret P."/>
            <person name="Baronian K."/>
            <person name="Beier S."/>
            <person name="Bleykasten C."/>
            <person name="Bode R."/>
            <person name="Casaregola S."/>
            <person name="Despons L."/>
            <person name="Fairhead C."/>
            <person name="Giersberg M."/>
            <person name="Gierski P."/>
            <person name="Hahnel U."/>
            <person name="Hartmann A."/>
            <person name="Jankowska D."/>
            <person name="Jubin C."/>
            <person name="Jung P."/>
            <person name="Lafontaine I."/>
            <person name="Leh-Louis V."/>
            <person name="Lemaire M."/>
            <person name="Marcet-Houben M."/>
            <person name="Mascher M."/>
            <person name="Morel G."/>
            <person name="Richard G.-F."/>
            <person name="Riechen J."/>
            <person name="Sacerdot C."/>
            <person name="Sarkar A."/>
            <person name="Savel G."/>
            <person name="Schacherer J."/>
            <person name="Sherman D."/>
            <person name="Straub M.-L."/>
            <person name="Stein N."/>
            <person name="Thierry A."/>
            <person name="Trautwein-Schult A."/>
            <person name="Westhof E."/>
            <person name="Worch S."/>
            <person name="Dujon B."/>
            <person name="Souciet J.-L."/>
            <person name="Wincker P."/>
            <person name="Scholz U."/>
            <person name="Neuveglise N."/>
        </authorList>
    </citation>
    <scope>NUCLEOTIDE SEQUENCE</scope>
    <source>
        <strain evidence="3">LS3</strain>
    </source>
</reference>
<feature type="compositionally biased region" description="Basic residues" evidence="1">
    <location>
        <begin position="128"/>
        <end position="138"/>
    </location>
</feature>
<dbReference type="GO" id="GO:0004843">
    <property type="term" value="F:cysteine-type deubiquitinase activity"/>
    <property type="evidence" value="ECO:0007669"/>
    <property type="project" value="TreeGrafter"/>
</dbReference>
<evidence type="ECO:0000259" key="2">
    <source>
        <dbReference type="PROSITE" id="PS50802"/>
    </source>
</evidence>
<protein>
    <submittedName>
        <fullName evidence="3">ARAD1D31856p</fullName>
    </submittedName>
</protein>
<reference evidence="3" key="1">
    <citation type="submission" date="2014-02" db="EMBL/GenBank/DDBJ databases">
        <authorList>
            <person name="Genoscope - CEA"/>
        </authorList>
    </citation>
    <scope>NUCLEOTIDE SEQUENCE</scope>
    <source>
        <strain evidence="3">LS3</strain>
    </source>
</reference>
<dbReference type="Pfam" id="PF02338">
    <property type="entry name" value="OTU"/>
    <property type="match status" value="1"/>
</dbReference>